<keyword evidence="3" id="KW-1185">Reference proteome</keyword>
<dbReference type="GO" id="GO:0005737">
    <property type="term" value="C:cytoplasm"/>
    <property type="evidence" value="ECO:0007669"/>
    <property type="project" value="TreeGrafter"/>
</dbReference>
<proteinExistence type="predicted"/>
<evidence type="ECO:0000313" key="3">
    <source>
        <dbReference type="Proteomes" id="UP001178507"/>
    </source>
</evidence>
<gene>
    <name evidence="2" type="ORF">EVOR1521_LOCUS12672</name>
</gene>
<keyword evidence="1" id="KW-0472">Membrane</keyword>
<feature type="transmembrane region" description="Helical" evidence="1">
    <location>
        <begin position="86"/>
        <end position="104"/>
    </location>
</feature>
<dbReference type="AlphaFoldDB" id="A0AA36MZE0"/>
<evidence type="ECO:0000256" key="1">
    <source>
        <dbReference type="SAM" id="Phobius"/>
    </source>
</evidence>
<dbReference type="Proteomes" id="UP001178507">
    <property type="component" value="Unassembled WGS sequence"/>
</dbReference>
<dbReference type="SUPFAM" id="SSF56399">
    <property type="entry name" value="ADP-ribosylation"/>
    <property type="match status" value="1"/>
</dbReference>
<evidence type="ECO:0008006" key="4">
    <source>
        <dbReference type="Google" id="ProtNLM"/>
    </source>
</evidence>
<keyword evidence="1" id="KW-1133">Transmembrane helix</keyword>
<dbReference type="EMBL" id="CAUJNA010001347">
    <property type="protein sequence ID" value="CAJ1386264.1"/>
    <property type="molecule type" value="Genomic_DNA"/>
</dbReference>
<reference evidence="2" key="1">
    <citation type="submission" date="2023-08" db="EMBL/GenBank/DDBJ databases">
        <authorList>
            <person name="Chen Y."/>
            <person name="Shah S."/>
            <person name="Dougan E. K."/>
            <person name="Thang M."/>
            <person name="Chan C."/>
        </authorList>
    </citation>
    <scope>NUCLEOTIDE SEQUENCE</scope>
</reference>
<evidence type="ECO:0000313" key="2">
    <source>
        <dbReference type="EMBL" id="CAJ1386264.1"/>
    </source>
</evidence>
<name>A0AA36MZE0_9DINO</name>
<organism evidence="2 3">
    <name type="scientific">Effrenium voratum</name>
    <dbReference type="NCBI Taxonomy" id="2562239"/>
    <lineage>
        <taxon>Eukaryota</taxon>
        <taxon>Sar</taxon>
        <taxon>Alveolata</taxon>
        <taxon>Dinophyceae</taxon>
        <taxon>Suessiales</taxon>
        <taxon>Symbiodiniaceae</taxon>
        <taxon>Effrenium</taxon>
    </lineage>
</organism>
<dbReference type="PANTHER" id="PTHR36542">
    <property type="entry name" value="GIG2-LIKE PROTEIN DRED-RELATED"/>
    <property type="match status" value="1"/>
</dbReference>
<keyword evidence="1" id="KW-0812">Transmembrane</keyword>
<protein>
    <recommendedName>
        <fullName evidence="4">PARP catalytic domain-containing protein</fullName>
    </recommendedName>
</protein>
<sequence length="447" mass="50002">MRRVEKSFLAQNTTVRPQCLPDARQQCMWWSLQLLRAVAPWRFIWASADLANLRRYCPSKEVLPLPTCIIPDLTIVSPWLVPATHLLLAVLDLLMLPLVLYEWLMKAATVPQYGSPLRDSQDMSWHFVRPLLTSQRKVPEAPPRGLRAAAQLLVQTLLDGLLGSCRSTALVTICFLYCGLLCLGYTCMYLLGAWRLAVAIGGLLGYRRALLVHLLVCFLKNPTCQVLAVKCDSKLRSFWRRPASDNSTIRAFHGTGQEAADRIVQSGFRASTTGMLGRGVYVSRDLNKVLGYGGHDGVVLELRVSVGKVCLVDHQLHSKQHAWRVEADTAWVPYRCGMVPSGLEEACVANPGSITVVRTWPKSSLLQLLLYDWACRLLDFLSLAWCWAVVVQAVQPLWEKEQKPSALPPLLPLRMADIEMAAPPNKWTRDWCHATVPPALAHSVKVK</sequence>
<accession>A0AA36MZE0</accession>
<feature type="transmembrane region" description="Helical" evidence="1">
    <location>
        <begin position="169"/>
        <end position="191"/>
    </location>
</feature>
<comment type="caution">
    <text evidence="2">The sequence shown here is derived from an EMBL/GenBank/DDBJ whole genome shotgun (WGS) entry which is preliminary data.</text>
</comment>
<dbReference type="Gene3D" id="3.90.175.10">
    <property type="entry name" value="Diphtheria Toxin, domain 1"/>
    <property type="match status" value="1"/>
</dbReference>